<evidence type="ECO:0008006" key="4">
    <source>
        <dbReference type="Google" id="ProtNLM"/>
    </source>
</evidence>
<feature type="compositionally biased region" description="Polar residues" evidence="1">
    <location>
        <begin position="267"/>
        <end position="278"/>
    </location>
</feature>
<feature type="region of interest" description="Disordered" evidence="1">
    <location>
        <begin position="1"/>
        <end position="54"/>
    </location>
</feature>
<name>A0ABY7UC73_9CORY</name>
<accession>A0ABY7UC73</accession>
<proteinExistence type="predicted"/>
<keyword evidence="3" id="KW-1185">Reference proteome</keyword>
<protein>
    <recommendedName>
        <fullName evidence="4">4Fe-4S Wbl-type domain-containing protein</fullName>
    </recommendedName>
</protein>
<gene>
    <name evidence="2" type="ORF">CIHUM_00985</name>
</gene>
<evidence type="ECO:0000313" key="2">
    <source>
        <dbReference type="EMBL" id="WCZ33645.1"/>
    </source>
</evidence>
<feature type="region of interest" description="Disordered" evidence="1">
    <location>
        <begin position="255"/>
        <end position="278"/>
    </location>
</feature>
<sequence>MAVPADSSPPLLPEVSHDQPQKPNTDAHQAPPPGRPRTTPSRFPTDDRCRPLPPTCHRALRRTWYPHPITTGERVPTSSSGLLQRARQRLRPDMAIRRHARREGRSSLMSGAIEHLWGLEPGEETAALCWYKRQNTGVSPWDGSHPRESYEEVAARHEEARLRCHRCPLLEACERALSDMEKQGLRVDGVMAGRYSDVIAYSNGERRFVQTTCRGCRAPLRPQGDVSNNRKFPAGARAHRGEGLCEKCYPRLARAVRNPPPPPPKRSYQQNNPIGTPV</sequence>
<organism evidence="2 3">
    <name type="scientific">Corynebacterium ihumii</name>
    <dbReference type="NCBI Taxonomy" id="1232427"/>
    <lineage>
        <taxon>Bacteria</taxon>
        <taxon>Bacillati</taxon>
        <taxon>Actinomycetota</taxon>
        <taxon>Actinomycetes</taxon>
        <taxon>Mycobacteriales</taxon>
        <taxon>Corynebacteriaceae</taxon>
        <taxon>Corynebacterium</taxon>
    </lineage>
</organism>
<reference evidence="2 3" key="1">
    <citation type="submission" date="2020-10" db="EMBL/GenBank/DDBJ databases">
        <title>Complete genome sequence of Corynebacterium ihumii DSM 45751.</title>
        <authorList>
            <person name="Ruckert C."/>
            <person name="Albersmeier A."/>
            <person name="Busche T."/>
            <person name="Jaenicke S."/>
            <person name="Winkler A."/>
            <person name="Friethjonsson O.H."/>
            <person name="Hreggviethsson G.O."/>
            <person name="Lambert C."/>
            <person name="Badcock D."/>
            <person name="Bernaerts K."/>
            <person name="Anne J."/>
            <person name="Economou A."/>
            <person name="Kalinowski J."/>
        </authorList>
    </citation>
    <scope>NUCLEOTIDE SEQUENCE [LARGE SCALE GENOMIC DNA]</scope>
    <source>
        <strain evidence="2 3">DSM 45751</strain>
    </source>
</reference>
<evidence type="ECO:0000256" key="1">
    <source>
        <dbReference type="SAM" id="MobiDB-lite"/>
    </source>
</evidence>
<dbReference type="EMBL" id="CP063190">
    <property type="protein sequence ID" value="WCZ33645.1"/>
    <property type="molecule type" value="Genomic_DNA"/>
</dbReference>
<evidence type="ECO:0000313" key="3">
    <source>
        <dbReference type="Proteomes" id="UP001220577"/>
    </source>
</evidence>
<dbReference type="Proteomes" id="UP001220577">
    <property type="component" value="Chromosome"/>
</dbReference>